<feature type="domain" description="Transcription regulator PadR N-terminal" evidence="2">
    <location>
        <begin position="7"/>
        <end position="81"/>
    </location>
</feature>
<organism evidence="3 4">
    <name type="scientific">Peribacillus faecalis</name>
    <dbReference type="NCBI Taxonomy" id="2772559"/>
    <lineage>
        <taxon>Bacteria</taxon>
        <taxon>Bacillati</taxon>
        <taxon>Bacillota</taxon>
        <taxon>Bacilli</taxon>
        <taxon>Bacillales</taxon>
        <taxon>Bacillaceae</taxon>
        <taxon>Peribacillus</taxon>
    </lineage>
</organism>
<evidence type="ECO:0000313" key="3">
    <source>
        <dbReference type="EMBL" id="MBD3108241.1"/>
    </source>
</evidence>
<dbReference type="PANTHER" id="PTHR43252">
    <property type="entry name" value="TRANSCRIPTIONAL REGULATOR YQJI"/>
    <property type="match status" value="1"/>
</dbReference>
<dbReference type="GO" id="GO:0003677">
    <property type="term" value="F:DNA binding"/>
    <property type="evidence" value="ECO:0007669"/>
    <property type="project" value="UniProtKB-KW"/>
</dbReference>
<sequence length="185" mass="21280">MMTRLMVLGLLRLKPMSGYEIQQLLQVSQSDQWAGILPGSIYHALKKLDKEGLVKIHSVETTGNRSKAIYEITEQGQDEYKQLLIQAFTSPSTVLPTDLYTGLSMLSLPNPAIDLSDIINAVQIQLSQLHRQWHQMKTGIEQKKQYSNNIFQQFTFEQINKQYMLQIESLEQLLEILKQQNSLRS</sequence>
<evidence type="ECO:0000313" key="4">
    <source>
        <dbReference type="Proteomes" id="UP000602076"/>
    </source>
</evidence>
<keyword evidence="4" id="KW-1185">Reference proteome</keyword>
<dbReference type="InterPro" id="IPR005149">
    <property type="entry name" value="Tscrpt_reg_PadR_N"/>
</dbReference>
<dbReference type="Proteomes" id="UP000602076">
    <property type="component" value="Unassembled WGS sequence"/>
</dbReference>
<evidence type="ECO:0000259" key="2">
    <source>
        <dbReference type="Pfam" id="PF03551"/>
    </source>
</evidence>
<dbReference type="InterPro" id="IPR036390">
    <property type="entry name" value="WH_DNA-bd_sf"/>
</dbReference>
<dbReference type="PANTHER" id="PTHR43252:SF7">
    <property type="entry name" value="TRANSCRIPTIONAL REGULATOR YQJI"/>
    <property type="match status" value="1"/>
</dbReference>
<proteinExistence type="predicted"/>
<comment type="caution">
    <text evidence="3">The sequence shown here is derived from an EMBL/GenBank/DDBJ whole genome shotgun (WGS) entry which is preliminary data.</text>
</comment>
<dbReference type="CDD" id="cd00090">
    <property type="entry name" value="HTH_ARSR"/>
    <property type="match status" value="1"/>
</dbReference>
<evidence type="ECO:0000256" key="1">
    <source>
        <dbReference type="ARBA" id="ARBA00023125"/>
    </source>
</evidence>
<protein>
    <submittedName>
        <fullName evidence="3">PadR family transcriptional regulator</fullName>
    </submittedName>
</protein>
<keyword evidence="1" id="KW-0238">DNA-binding</keyword>
<name>A0A927CVG5_9BACI</name>
<reference evidence="3" key="1">
    <citation type="submission" date="2020-09" db="EMBL/GenBank/DDBJ databases">
        <title>Bacillus faecalis sp. nov., a moderately halophilic bacterium isolated from cow faeces.</title>
        <authorList>
            <person name="Jiang L."/>
            <person name="Lee J."/>
        </authorList>
    </citation>
    <scope>NUCLEOTIDE SEQUENCE</scope>
    <source>
        <strain evidence="3">AGMB 02131</strain>
    </source>
</reference>
<dbReference type="Gene3D" id="1.10.10.10">
    <property type="entry name" value="Winged helix-like DNA-binding domain superfamily/Winged helix DNA-binding domain"/>
    <property type="match status" value="1"/>
</dbReference>
<dbReference type="AlphaFoldDB" id="A0A927CVG5"/>
<dbReference type="Pfam" id="PF03551">
    <property type="entry name" value="PadR"/>
    <property type="match status" value="1"/>
</dbReference>
<dbReference type="SUPFAM" id="SSF46785">
    <property type="entry name" value="Winged helix' DNA-binding domain"/>
    <property type="match status" value="1"/>
</dbReference>
<dbReference type="RefSeq" id="WP_190997787.1">
    <property type="nucleotide sequence ID" value="NZ_JACXSI010000015.1"/>
</dbReference>
<dbReference type="InterPro" id="IPR011991">
    <property type="entry name" value="ArsR-like_HTH"/>
</dbReference>
<dbReference type="InterPro" id="IPR036388">
    <property type="entry name" value="WH-like_DNA-bd_sf"/>
</dbReference>
<gene>
    <name evidence="3" type="ORF">IEO70_07660</name>
</gene>
<dbReference type="EMBL" id="JACXSI010000015">
    <property type="protein sequence ID" value="MBD3108241.1"/>
    <property type="molecule type" value="Genomic_DNA"/>
</dbReference>
<accession>A0A927CVG5</accession>